<accession>H2EFA5</accession>
<name>H2EFA5_9VIRU</name>
<evidence type="ECO:0000256" key="1">
    <source>
        <dbReference type="SAM" id="Coils"/>
    </source>
</evidence>
<feature type="coiled-coil region" evidence="1">
    <location>
        <begin position="23"/>
        <end position="105"/>
    </location>
</feature>
<gene>
    <name evidence="2" type="ORF">mv_R968</name>
</gene>
<sequence>MDKYTSITLKDVRKDKSKRNYILTELEKIIGKANKNINEATNVRESMCKTIVDVTLNSEINDEYVNEVKKLFTEVDKLDKTLIECKNVLNEMHDLKNKIILASEN</sequence>
<keyword evidence="1" id="KW-0175">Coiled coil</keyword>
<proteinExistence type="predicted"/>
<protein>
    <submittedName>
        <fullName evidence="2">Uncharacterized protein</fullName>
    </submittedName>
</protein>
<evidence type="ECO:0000313" key="2">
    <source>
        <dbReference type="EMBL" id="AEX63170.1"/>
    </source>
</evidence>
<dbReference type="EMBL" id="JN885999">
    <property type="protein sequence ID" value="AEX63170.1"/>
    <property type="molecule type" value="Genomic_DNA"/>
</dbReference>
<reference evidence="2" key="1">
    <citation type="submission" date="2011-10" db="EMBL/GenBank/DDBJ databases">
        <title>Provirophages and transpovirons: unique mobilome of giant viruses.</title>
        <authorList>
            <person name="Desnues C."/>
            <person name="LaScola B."/>
            <person name="Yutin N."/>
            <person name="Fournous G."/>
            <person name="Koonin E."/>
            <person name="Raoult D."/>
        </authorList>
    </citation>
    <scope>NUCLEOTIDE SEQUENCE</scope>
    <source>
        <strain evidence="2">Mv13-mv</strain>
    </source>
</reference>
<organism evidence="2">
    <name type="scientific">Moumouvirus sp. 'Monve'</name>
    <dbReference type="NCBI Taxonomy" id="1128131"/>
    <lineage>
        <taxon>Viruses</taxon>
        <taxon>Varidnaviria</taxon>
        <taxon>Bamfordvirae</taxon>
        <taxon>Nucleocytoviricota</taxon>
        <taxon>Megaviricetes</taxon>
        <taxon>Imitervirales</taxon>
        <taxon>Mimiviridae</taxon>
        <taxon>Megamimivirinae</taxon>
        <taxon>Moumouvirus</taxon>
    </lineage>
</organism>